<accession>A0A211ZSP2</accession>
<evidence type="ECO:0000313" key="8">
    <source>
        <dbReference type="EMBL" id="OWJ68224.1"/>
    </source>
</evidence>
<keyword evidence="5 6" id="KW-0472">Membrane</keyword>
<feature type="transmembrane region" description="Helical" evidence="6">
    <location>
        <begin position="99"/>
        <end position="119"/>
    </location>
</feature>
<protein>
    <recommendedName>
        <fullName evidence="7">EamA domain-containing protein</fullName>
    </recommendedName>
</protein>
<evidence type="ECO:0000313" key="9">
    <source>
        <dbReference type="Proteomes" id="UP000196655"/>
    </source>
</evidence>
<feature type="domain" description="EamA" evidence="7">
    <location>
        <begin position="12"/>
        <end position="142"/>
    </location>
</feature>
<keyword evidence="4 6" id="KW-1133">Transmembrane helix</keyword>
<dbReference type="PANTHER" id="PTHR32322:SF2">
    <property type="entry name" value="EAMA DOMAIN-CONTAINING PROTEIN"/>
    <property type="match status" value="1"/>
</dbReference>
<dbReference type="InterPro" id="IPR050638">
    <property type="entry name" value="AA-Vitamin_Transporters"/>
</dbReference>
<keyword evidence="9" id="KW-1185">Reference proteome</keyword>
<gene>
    <name evidence="8" type="ORF">BWR60_05470</name>
</gene>
<dbReference type="Proteomes" id="UP000196655">
    <property type="component" value="Unassembled WGS sequence"/>
</dbReference>
<evidence type="ECO:0000256" key="1">
    <source>
        <dbReference type="ARBA" id="ARBA00004141"/>
    </source>
</evidence>
<feature type="domain" description="EamA" evidence="7">
    <location>
        <begin position="158"/>
        <end position="293"/>
    </location>
</feature>
<reference evidence="9" key="1">
    <citation type="submission" date="2017-05" db="EMBL/GenBank/DDBJ databases">
        <authorList>
            <person name="Macchi M."/>
            <person name="Festa S."/>
            <person name="Coppotelli B.M."/>
            <person name="Morelli I.S."/>
        </authorList>
    </citation>
    <scope>NUCLEOTIDE SEQUENCE [LARGE SCALE GENOMIC DNA]</scope>
    <source>
        <strain evidence="9">I</strain>
    </source>
</reference>
<sequence length="330" mass="35436">MLDLVWRRPYVLLPLPPLFWAGNLVIGRAYAQELPPFGLTFWRWVVASAVLLPFVWRDLVAHRRTLLAHWPVILGCGASGFAGYPVLNYLGLHTTPAATAAMLNSTLPLMVPLLAWAIAGEAPRPRVVAGIILSFLGVGWIVGRGDPATLATLSIGGGELLVLLAVGGFALYSVLLRWRPRDVPPMAFLAATTLAACVLMAPFWIAEEAAGRSLPVEPYAIASLLFIGIFSSLVANAFWNRCVATLGPALTGASFHLMAVYSSALAFLLLGEPVRGFHLVGIGLILLGFAIAVLPERASSRPRSHSRISQVLTDCLSRLRERSETRSGSG</sequence>
<comment type="similarity">
    <text evidence="2">Belongs to the EamA transporter family.</text>
</comment>
<comment type="caution">
    <text evidence="8">The sequence shown here is derived from an EMBL/GenBank/DDBJ whole genome shotgun (WGS) entry which is preliminary data.</text>
</comment>
<feature type="transmembrane region" description="Helical" evidence="6">
    <location>
        <begin position="155"/>
        <end position="175"/>
    </location>
</feature>
<dbReference type="InterPro" id="IPR000620">
    <property type="entry name" value="EamA_dom"/>
</dbReference>
<proteinExistence type="inferred from homology"/>
<dbReference type="GO" id="GO:0016020">
    <property type="term" value="C:membrane"/>
    <property type="evidence" value="ECO:0007669"/>
    <property type="project" value="UniProtKB-SubCell"/>
</dbReference>
<feature type="transmembrane region" description="Helical" evidence="6">
    <location>
        <begin position="187"/>
        <end position="206"/>
    </location>
</feature>
<evidence type="ECO:0000256" key="3">
    <source>
        <dbReference type="ARBA" id="ARBA00022692"/>
    </source>
</evidence>
<name>A0A211ZSP2_9PROT</name>
<feature type="transmembrane region" description="Helical" evidence="6">
    <location>
        <begin position="218"/>
        <end position="239"/>
    </location>
</feature>
<dbReference type="SUPFAM" id="SSF103481">
    <property type="entry name" value="Multidrug resistance efflux transporter EmrE"/>
    <property type="match status" value="2"/>
</dbReference>
<feature type="transmembrane region" description="Helical" evidence="6">
    <location>
        <begin position="276"/>
        <end position="294"/>
    </location>
</feature>
<dbReference type="PANTHER" id="PTHR32322">
    <property type="entry name" value="INNER MEMBRANE TRANSPORTER"/>
    <property type="match status" value="1"/>
</dbReference>
<dbReference type="InterPro" id="IPR037185">
    <property type="entry name" value="EmrE-like"/>
</dbReference>
<feature type="transmembrane region" description="Helical" evidence="6">
    <location>
        <begin position="126"/>
        <end position="143"/>
    </location>
</feature>
<evidence type="ECO:0000259" key="7">
    <source>
        <dbReference type="Pfam" id="PF00892"/>
    </source>
</evidence>
<keyword evidence="3 6" id="KW-0812">Transmembrane</keyword>
<dbReference type="Pfam" id="PF00892">
    <property type="entry name" value="EamA"/>
    <property type="match status" value="2"/>
</dbReference>
<organism evidence="8 9">
    <name type="scientific">Inquilinus limosus</name>
    <dbReference type="NCBI Taxonomy" id="171674"/>
    <lineage>
        <taxon>Bacteria</taxon>
        <taxon>Pseudomonadati</taxon>
        <taxon>Pseudomonadota</taxon>
        <taxon>Alphaproteobacteria</taxon>
        <taxon>Rhodospirillales</taxon>
        <taxon>Rhodospirillaceae</taxon>
        <taxon>Inquilinus</taxon>
    </lineage>
</organism>
<evidence type="ECO:0000256" key="2">
    <source>
        <dbReference type="ARBA" id="ARBA00007362"/>
    </source>
</evidence>
<dbReference type="STRING" id="1122125.GCA_000423185_01901"/>
<evidence type="ECO:0000256" key="5">
    <source>
        <dbReference type="ARBA" id="ARBA00023136"/>
    </source>
</evidence>
<evidence type="ECO:0000256" key="4">
    <source>
        <dbReference type="ARBA" id="ARBA00022989"/>
    </source>
</evidence>
<dbReference type="EMBL" id="NHON01000007">
    <property type="protein sequence ID" value="OWJ68224.1"/>
    <property type="molecule type" value="Genomic_DNA"/>
</dbReference>
<comment type="subcellular location">
    <subcellularLocation>
        <location evidence="1">Membrane</location>
        <topology evidence="1">Multi-pass membrane protein</topology>
    </subcellularLocation>
</comment>
<feature type="transmembrane region" description="Helical" evidence="6">
    <location>
        <begin position="246"/>
        <end position="270"/>
    </location>
</feature>
<feature type="transmembrane region" description="Helical" evidence="6">
    <location>
        <begin position="41"/>
        <end position="60"/>
    </location>
</feature>
<feature type="transmembrane region" description="Helical" evidence="6">
    <location>
        <begin position="67"/>
        <end position="87"/>
    </location>
</feature>
<dbReference type="OrthoDB" id="9806889at2"/>
<dbReference type="AlphaFoldDB" id="A0A211ZSP2"/>
<evidence type="ECO:0000256" key="6">
    <source>
        <dbReference type="SAM" id="Phobius"/>
    </source>
</evidence>